<feature type="region of interest" description="Disordered" evidence="13">
    <location>
        <begin position="662"/>
        <end position="691"/>
    </location>
</feature>
<keyword evidence="2" id="KW-0597">Phosphoprotein</keyword>
<dbReference type="PANTHER" id="PTHR48007:SF47">
    <property type="entry name" value="PROTEIN KINASE DOMAIN-CONTAINING PROTEIN"/>
    <property type="match status" value="1"/>
</dbReference>
<dbReference type="InterPro" id="IPR032675">
    <property type="entry name" value="LRR_dom_sf"/>
</dbReference>
<dbReference type="GO" id="GO:0004672">
    <property type="term" value="F:protein kinase activity"/>
    <property type="evidence" value="ECO:0007669"/>
    <property type="project" value="InterPro"/>
</dbReference>
<feature type="compositionally biased region" description="Polar residues" evidence="13">
    <location>
        <begin position="315"/>
        <end position="335"/>
    </location>
</feature>
<dbReference type="Pfam" id="PF13855">
    <property type="entry name" value="LRR_8"/>
    <property type="match status" value="1"/>
</dbReference>
<reference evidence="18" key="1">
    <citation type="journal article" date="2019" name="Gigascience">
        <title>De novo genome assembly of the endangered Acer yangbiense, a plant species with extremely small populations endemic to Yunnan Province, China.</title>
        <authorList>
            <person name="Yang J."/>
            <person name="Wariss H.M."/>
            <person name="Tao L."/>
            <person name="Zhang R."/>
            <person name="Yun Q."/>
            <person name="Hollingsworth P."/>
            <person name="Dao Z."/>
            <person name="Luo G."/>
            <person name="Guo H."/>
            <person name="Ma Y."/>
            <person name="Sun W."/>
        </authorList>
    </citation>
    <scope>NUCLEOTIDE SEQUENCE [LARGE SCALE GENOMIC DNA]</scope>
    <source>
        <strain evidence="18">cv. br00</strain>
    </source>
</reference>
<dbReference type="InterPro" id="IPR001611">
    <property type="entry name" value="Leu-rich_rpt"/>
</dbReference>
<evidence type="ECO:0000256" key="12">
    <source>
        <dbReference type="ARBA" id="ARBA00023180"/>
    </source>
</evidence>
<evidence type="ECO:0000256" key="10">
    <source>
        <dbReference type="ARBA" id="ARBA00023136"/>
    </source>
</evidence>
<dbReference type="SUPFAM" id="SSF52058">
    <property type="entry name" value="L domain-like"/>
    <property type="match status" value="1"/>
</dbReference>
<feature type="chain" id="PRO_5024450459" description="Protein kinase domain-containing protein" evidence="15">
    <location>
        <begin position="26"/>
        <end position="790"/>
    </location>
</feature>
<feature type="compositionally biased region" description="Low complexity" evidence="13">
    <location>
        <begin position="671"/>
        <end position="682"/>
    </location>
</feature>
<comment type="subcellular location">
    <subcellularLocation>
        <location evidence="1">Membrane</location>
        <topology evidence="1">Single-pass type I membrane protein</topology>
    </subcellularLocation>
</comment>
<keyword evidence="4 14" id="KW-0812">Transmembrane</keyword>
<dbReference type="Proteomes" id="UP000326939">
    <property type="component" value="Chromosome 16"/>
</dbReference>
<feature type="region of interest" description="Disordered" evidence="13">
    <location>
        <begin position="412"/>
        <end position="446"/>
    </location>
</feature>
<dbReference type="SUPFAM" id="SSF56112">
    <property type="entry name" value="Protein kinase-like (PK-like)"/>
    <property type="match status" value="1"/>
</dbReference>
<proteinExistence type="predicted"/>
<dbReference type="InterPro" id="IPR046959">
    <property type="entry name" value="PRK1-6/SRF4-like"/>
</dbReference>
<dbReference type="FunFam" id="3.80.10.10:FF:000101">
    <property type="entry name" value="LRR receptor-like serine/threonine-protein kinase ERECTA"/>
    <property type="match status" value="1"/>
</dbReference>
<evidence type="ECO:0000256" key="6">
    <source>
        <dbReference type="ARBA" id="ARBA00022737"/>
    </source>
</evidence>
<feature type="compositionally biased region" description="Polar residues" evidence="13">
    <location>
        <begin position="431"/>
        <end position="441"/>
    </location>
</feature>
<keyword evidence="10 14" id="KW-0472">Membrane</keyword>
<evidence type="ECO:0000256" key="2">
    <source>
        <dbReference type="ARBA" id="ARBA00022553"/>
    </source>
</evidence>
<dbReference type="Gene3D" id="3.30.200.20">
    <property type="entry name" value="Phosphorylase Kinase, domain 1"/>
    <property type="match status" value="1"/>
</dbReference>
<evidence type="ECO:0000256" key="15">
    <source>
        <dbReference type="SAM" id="SignalP"/>
    </source>
</evidence>
<evidence type="ECO:0000256" key="5">
    <source>
        <dbReference type="ARBA" id="ARBA00022729"/>
    </source>
</evidence>
<sequence>MSPSCINYLHFFGFFLLGIVLPTSALNTDGVLLLSFKYSILRDPLSVLETWNYEDKTPCLWKGVTCTELGLPGTPDMFRVTSLVLPDSQLLGSIPPDVGYIEHLRHLDLSNNFLNGSLPNSFVNATELQVISLSNNEISGELPGSMGALKSLQLLNLSDNALAGKVPGYLTDLQNLTVLSLRTNYFSGYVPSRFNSVEVLDLSSNLLNGSLPLNFGGDNLHYLNLSYNKLTGPISQAFAKRIPVKASIDLSFNNLSGAIPESLSLLSQKTDSFRGNLDLCGKPLSNLCSIPSTISTPPNISTTSPAIAVIPKPLESSSPQLNSTGNSPSSTRNQAKSGLKPATIVAIAVSDLAGIAILALVILYVYHIRKRKTLTSQTNQPNKERKLALPSKTVAVKEEIETRKPINWPCLTLKGEETSGATTSDDDQGNEDTNNTDAGENNQEKDRKLVVVDGETELELETLLKASAYTLGTSGGSIVYKAVLGDGIAFAVRRIGESGVERLRDFENQVRLIAKLKHPNLVRVCGFYWGGDEKLVVYDYVSNGSLASAGYSACTCCFALILANAHFLPLRHLGKPGSSPGHLPLEVRFKIAKGVARGLAFIHGKKHVHGNIKPNNILLNLDMEPIISDFGLDRLVFGNNSSKASSSSRHFSSQRFASSTQEHSINAGHFSPSTSSAAGSSPYQAPESLNNPKPNPKWDVYSFGVVLLELLTGRVFSDGDLSQWTAGSIMEDKNRVLRLADVAIQTDVEVKEDAILACLKLGFSCASFVPQKRPSMKEALQILEKIPSVL</sequence>
<dbReference type="PANTHER" id="PTHR48007">
    <property type="entry name" value="LEUCINE-RICH REPEAT RECEPTOR-LIKE PROTEIN KINASE PXC1"/>
    <property type="match status" value="1"/>
</dbReference>
<keyword evidence="7" id="KW-0547">Nucleotide-binding</keyword>
<dbReference type="GO" id="GO:0005524">
    <property type="term" value="F:ATP binding"/>
    <property type="evidence" value="ECO:0007669"/>
    <property type="project" value="UniProtKB-KW"/>
</dbReference>
<keyword evidence="6" id="KW-0677">Repeat</keyword>
<evidence type="ECO:0000256" key="14">
    <source>
        <dbReference type="SAM" id="Phobius"/>
    </source>
</evidence>
<evidence type="ECO:0000256" key="3">
    <source>
        <dbReference type="ARBA" id="ARBA00022614"/>
    </source>
</evidence>
<feature type="domain" description="Protein kinase" evidence="16">
    <location>
        <begin position="465"/>
        <end position="789"/>
    </location>
</feature>
<dbReference type="Gene3D" id="1.10.510.10">
    <property type="entry name" value="Transferase(Phosphotransferase) domain 1"/>
    <property type="match status" value="1"/>
</dbReference>
<dbReference type="AlphaFoldDB" id="A0A5N5JMZ6"/>
<evidence type="ECO:0000256" key="7">
    <source>
        <dbReference type="ARBA" id="ARBA00022741"/>
    </source>
</evidence>
<dbReference type="Pfam" id="PF08263">
    <property type="entry name" value="LRRNT_2"/>
    <property type="match status" value="1"/>
</dbReference>
<dbReference type="FunFam" id="3.80.10.10:FF:000722">
    <property type="entry name" value="Leucine-rich repeat receptor-like protein kinase"/>
    <property type="match status" value="1"/>
</dbReference>
<evidence type="ECO:0000256" key="9">
    <source>
        <dbReference type="ARBA" id="ARBA00022989"/>
    </source>
</evidence>
<keyword evidence="12" id="KW-0325">Glycoprotein</keyword>
<evidence type="ECO:0000259" key="16">
    <source>
        <dbReference type="PROSITE" id="PS50011"/>
    </source>
</evidence>
<evidence type="ECO:0000256" key="13">
    <source>
        <dbReference type="SAM" id="MobiDB-lite"/>
    </source>
</evidence>
<keyword evidence="8" id="KW-0067">ATP-binding</keyword>
<evidence type="ECO:0000313" key="17">
    <source>
        <dbReference type="EMBL" id="KAB5520728.1"/>
    </source>
</evidence>
<feature type="region of interest" description="Disordered" evidence="13">
    <location>
        <begin position="314"/>
        <end position="335"/>
    </location>
</feature>
<keyword evidence="3" id="KW-0433">Leucine-rich repeat</keyword>
<evidence type="ECO:0000256" key="1">
    <source>
        <dbReference type="ARBA" id="ARBA00004479"/>
    </source>
</evidence>
<dbReference type="InterPro" id="IPR011009">
    <property type="entry name" value="Kinase-like_dom_sf"/>
</dbReference>
<keyword evidence="18" id="KW-1185">Reference proteome</keyword>
<evidence type="ECO:0000256" key="8">
    <source>
        <dbReference type="ARBA" id="ARBA00022840"/>
    </source>
</evidence>
<feature type="signal peptide" evidence="15">
    <location>
        <begin position="1"/>
        <end position="25"/>
    </location>
</feature>
<name>A0A5N5JMZ6_9ROSI</name>
<accession>A0A5N5JMZ6</accession>
<keyword evidence="11" id="KW-0675">Receptor</keyword>
<comment type="caution">
    <text evidence="17">The sequence shown here is derived from an EMBL/GenBank/DDBJ whole genome shotgun (WGS) entry which is preliminary data.</text>
</comment>
<dbReference type="PRINTS" id="PR00019">
    <property type="entry name" value="LEURICHRPT"/>
</dbReference>
<dbReference type="Pfam" id="PF00069">
    <property type="entry name" value="Pkinase"/>
    <property type="match status" value="1"/>
</dbReference>
<evidence type="ECO:0000313" key="18">
    <source>
        <dbReference type="Proteomes" id="UP000326939"/>
    </source>
</evidence>
<organism evidence="17 18">
    <name type="scientific">Salix brachista</name>
    <dbReference type="NCBI Taxonomy" id="2182728"/>
    <lineage>
        <taxon>Eukaryota</taxon>
        <taxon>Viridiplantae</taxon>
        <taxon>Streptophyta</taxon>
        <taxon>Embryophyta</taxon>
        <taxon>Tracheophyta</taxon>
        <taxon>Spermatophyta</taxon>
        <taxon>Magnoliopsida</taxon>
        <taxon>eudicotyledons</taxon>
        <taxon>Gunneridae</taxon>
        <taxon>Pentapetalae</taxon>
        <taxon>rosids</taxon>
        <taxon>fabids</taxon>
        <taxon>Malpighiales</taxon>
        <taxon>Salicaceae</taxon>
        <taxon>Saliceae</taxon>
        <taxon>Salix</taxon>
    </lineage>
</organism>
<dbReference type="EMBL" id="VDCV01000016">
    <property type="protein sequence ID" value="KAB5520728.1"/>
    <property type="molecule type" value="Genomic_DNA"/>
</dbReference>
<evidence type="ECO:0000256" key="11">
    <source>
        <dbReference type="ARBA" id="ARBA00023170"/>
    </source>
</evidence>
<keyword evidence="9 14" id="KW-1133">Transmembrane helix</keyword>
<dbReference type="Gene3D" id="3.80.10.10">
    <property type="entry name" value="Ribonuclease Inhibitor"/>
    <property type="match status" value="2"/>
</dbReference>
<dbReference type="GO" id="GO:0016020">
    <property type="term" value="C:membrane"/>
    <property type="evidence" value="ECO:0007669"/>
    <property type="project" value="UniProtKB-SubCell"/>
</dbReference>
<gene>
    <name evidence="17" type="ORF">DKX38_025047</name>
</gene>
<dbReference type="InterPro" id="IPR000719">
    <property type="entry name" value="Prot_kinase_dom"/>
</dbReference>
<dbReference type="InterPro" id="IPR013210">
    <property type="entry name" value="LRR_N_plant-typ"/>
</dbReference>
<dbReference type="PROSITE" id="PS50011">
    <property type="entry name" value="PROTEIN_KINASE_DOM"/>
    <property type="match status" value="1"/>
</dbReference>
<dbReference type="Pfam" id="PF00560">
    <property type="entry name" value="LRR_1"/>
    <property type="match status" value="3"/>
</dbReference>
<evidence type="ECO:0000256" key="4">
    <source>
        <dbReference type="ARBA" id="ARBA00022692"/>
    </source>
</evidence>
<feature type="transmembrane region" description="Helical" evidence="14">
    <location>
        <begin position="342"/>
        <end position="366"/>
    </location>
</feature>
<protein>
    <recommendedName>
        <fullName evidence="16">Protein kinase domain-containing protein</fullName>
    </recommendedName>
</protein>
<keyword evidence="5 15" id="KW-0732">Signal</keyword>